<feature type="transmembrane region" description="Helical" evidence="2">
    <location>
        <begin position="35"/>
        <end position="57"/>
    </location>
</feature>
<feature type="region of interest" description="Disordered" evidence="1">
    <location>
        <begin position="68"/>
        <end position="95"/>
    </location>
</feature>
<accession>A0A1M6FGA1</accession>
<dbReference type="EMBL" id="FQYQ01000007">
    <property type="protein sequence ID" value="SHI96632.1"/>
    <property type="molecule type" value="Genomic_DNA"/>
</dbReference>
<proteinExistence type="predicted"/>
<dbReference type="OrthoDB" id="517663at2"/>
<dbReference type="Gene3D" id="1.20.58.1690">
    <property type="match status" value="1"/>
</dbReference>
<gene>
    <name evidence="4" type="ORF">SAMN02745725_01497</name>
</gene>
<keyword evidence="5" id="KW-1185">Reference proteome</keyword>
<dbReference type="AlphaFoldDB" id="A0A1M6FGA1"/>
<organism evidence="4 5">
    <name type="scientific">Pseudobutyrivibrio xylanivorans DSM 14809</name>
    <dbReference type="NCBI Taxonomy" id="1123012"/>
    <lineage>
        <taxon>Bacteria</taxon>
        <taxon>Bacillati</taxon>
        <taxon>Bacillota</taxon>
        <taxon>Clostridia</taxon>
        <taxon>Lachnospirales</taxon>
        <taxon>Lachnospiraceae</taxon>
        <taxon>Pseudobutyrivibrio</taxon>
    </lineage>
</organism>
<keyword evidence="2" id="KW-0472">Membrane</keyword>
<evidence type="ECO:0000256" key="2">
    <source>
        <dbReference type="SAM" id="Phobius"/>
    </source>
</evidence>
<evidence type="ECO:0000256" key="1">
    <source>
        <dbReference type="SAM" id="MobiDB-lite"/>
    </source>
</evidence>
<feature type="domain" description="YARHG" evidence="3">
    <location>
        <begin position="160"/>
        <end position="244"/>
    </location>
</feature>
<name>A0A1M6FGA1_PSEXY</name>
<feature type="compositionally biased region" description="Low complexity" evidence="1">
    <location>
        <begin position="68"/>
        <end position="79"/>
    </location>
</feature>
<dbReference type="RefSeq" id="WP_072915271.1">
    <property type="nucleotide sequence ID" value="NZ_FQYQ01000007.1"/>
</dbReference>
<keyword evidence="2" id="KW-0812">Transmembrane</keyword>
<dbReference type="InterPro" id="IPR025582">
    <property type="entry name" value="YARHG_dom"/>
</dbReference>
<dbReference type="STRING" id="185007.SAMN02910350_00242"/>
<evidence type="ECO:0000259" key="3">
    <source>
        <dbReference type="SMART" id="SM01324"/>
    </source>
</evidence>
<evidence type="ECO:0000313" key="4">
    <source>
        <dbReference type="EMBL" id="SHI96632.1"/>
    </source>
</evidence>
<protein>
    <submittedName>
        <fullName evidence="4">YARHG domain-containing protein</fullName>
    </submittedName>
</protein>
<sequence length="244" mass="27533">MEEVRERVLDFRDWLLDRFDDIRDFLADNPNVKRWLVEGCIAIAVGILAGVLTFNILNHEKKTLAVSEENAAAPAQEQAGDGSEDISAGSSMDGKTQDYGDVVIEVVDPGVYVGDIANWSEEEIAAAVSERSHYLDETTYWPAVESYWQTRGVSGNARFCTYLFDTTSKVYSASDFEGVPKDVIHIVKNEMYARHGYSFRDSNLMNYFMGQIWYSPSIMPADFSEKTFTETEVKNLDLLNSIDQ</sequence>
<dbReference type="SMART" id="SM01324">
    <property type="entry name" value="YARHG"/>
    <property type="match status" value="1"/>
</dbReference>
<evidence type="ECO:0000313" key="5">
    <source>
        <dbReference type="Proteomes" id="UP000184185"/>
    </source>
</evidence>
<dbReference type="InterPro" id="IPR038434">
    <property type="entry name" value="YARHG_sf"/>
</dbReference>
<dbReference type="Pfam" id="PF13308">
    <property type="entry name" value="YARHG"/>
    <property type="match status" value="1"/>
</dbReference>
<dbReference type="Proteomes" id="UP000184185">
    <property type="component" value="Unassembled WGS sequence"/>
</dbReference>
<reference evidence="4 5" key="1">
    <citation type="submission" date="2016-11" db="EMBL/GenBank/DDBJ databases">
        <authorList>
            <person name="Jaros S."/>
            <person name="Januszkiewicz K."/>
            <person name="Wedrychowicz H."/>
        </authorList>
    </citation>
    <scope>NUCLEOTIDE SEQUENCE [LARGE SCALE GENOMIC DNA]</scope>
    <source>
        <strain evidence="4 5">DSM 14809</strain>
    </source>
</reference>
<keyword evidence="2" id="KW-1133">Transmembrane helix</keyword>